<proteinExistence type="predicted"/>
<evidence type="ECO:0000313" key="6">
    <source>
        <dbReference type="Proteomes" id="UP000002601"/>
    </source>
</evidence>
<evidence type="ECO:0000313" key="5">
    <source>
        <dbReference type="EMBL" id="ACS81789.1"/>
    </source>
</evidence>
<feature type="domain" description="4Fe-4S ferredoxin-type" evidence="4">
    <location>
        <begin position="324"/>
        <end position="353"/>
    </location>
</feature>
<dbReference type="OrthoDB" id="5422255at2"/>
<dbReference type="eggNOG" id="COG1145">
    <property type="taxonomic scope" value="Bacteria"/>
</dbReference>
<dbReference type="Gene3D" id="3.30.70.3270">
    <property type="match status" value="1"/>
</dbReference>
<evidence type="ECO:0000256" key="1">
    <source>
        <dbReference type="ARBA" id="ARBA00022723"/>
    </source>
</evidence>
<keyword evidence="3" id="KW-0411">Iron-sulfur</keyword>
<dbReference type="HOGENOM" id="CLU_043380_1_0_7"/>
<dbReference type="AlphaFoldDB" id="C6BU80"/>
<protein>
    <submittedName>
        <fullName evidence="5">4Fe-4S ferredoxin iron-sulfur binding domain protein</fullName>
    </submittedName>
</protein>
<dbReference type="EMBL" id="CP001649">
    <property type="protein sequence ID" value="ACS81789.1"/>
    <property type="molecule type" value="Genomic_DNA"/>
</dbReference>
<dbReference type="GO" id="GO:0046872">
    <property type="term" value="F:metal ion binding"/>
    <property type="evidence" value="ECO:0007669"/>
    <property type="project" value="UniProtKB-KW"/>
</dbReference>
<dbReference type="KEGG" id="dsa:Desal_3744"/>
<dbReference type="Pfam" id="PF12838">
    <property type="entry name" value="Fer4_7"/>
    <property type="match status" value="1"/>
</dbReference>
<dbReference type="Proteomes" id="UP000002601">
    <property type="component" value="Chromosome"/>
</dbReference>
<reference evidence="5 6" key="1">
    <citation type="submission" date="2009-06" db="EMBL/GenBank/DDBJ databases">
        <title>Complete sequence of Desulfovibrio salexigens DSM 2638.</title>
        <authorList>
            <consortium name="US DOE Joint Genome Institute"/>
            <person name="Lucas S."/>
            <person name="Copeland A."/>
            <person name="Lapidus A."/>
            <person name="Glavina del Rio T."/>
            <person name="Tice H."/>
            <person name="Bruce D."/>
            <person name="Goodwin L."/>
            <person name="Pitluck S."/>
            <person name="Munk A.C."/>
            <person name="Brettin T."/>
            <person name="Detter J.C."/>
            <person name="Han C."/>
            <person name="Tapia R."/>
            <person name="Larimer F."/>
            <person name="Land M."/>
            <person name="Hauser L."/>
            <person name="Kyrpides N."/>
            <person name="Anderson I."/>
            <person name="Wall J.D."/>
            <person name="Arkin A.P."/>
            <person name="Dehal P."/>
            <person name="Chivian D."/>
            <person name="Giles B."/>
            <person name="Hazen T.C."/>
        </authorList>
    </citation>
    <scope>NUCLEOTIDE SEQUENCE [LARGE SCALE GENOMIC DNA]</scope>
    <source>
        <strain evidence="6">ATCC 14822 / DSM 2638 / NCIMB 8403 / VKM B-1763</strain>
    </source>
</reference>
<evidence type="ECO:0000256" key="2">
    <source>
        <dbReference type="ARBA" id="ARBA00023004"/>
    </source>
</evidence>
<keyword evidence="6" id="KW-1185">Reference proteome</keyword>
<dbReference type="InterPro" id="IPR017900">
    <property type="entry name" value="4Fe4S_Fe_S_CS"/>
</dbReference>
<organism evidence="5 6">
    <name type="scientific">Maridesulfovibrio salexigens (strain ATCC 14822 / DSM 2638 / NCIMB 8403 / VKM B-1763)</name>
    <name type="common">Desulfovibrio salexigens</name>
    <dbReference type="NCBI Taxonomy" id="526222"/>
    <lineage>
        <taxon>Bacteria</taxon>
        <taxon>Pseudomonadati</taxon>
        <taxon>Thermodesulfobacteriota</taxon>
        <taxon>Desulfovibrionia</taxon>
        <taxon>Desulfovibrionales</taxon>
        <taxon>Desulfovibrionaceae</taxon>
        <taxon>Maridesulfovibrio</taxon>
    </lineage>
</organism>
<dbReference type="PROSITE" id="PS00198">
    <property type="entry name" value="4FE4S_FER_1"/>
    <property type="match status" value="2"/>
</dbReference>
<gene>
    <name evidence="5" type="ordered locus">Desal_3744</name>
</gene>
<keyword evidence="2" id="KW-0408">Iron</keyword>
<feature type="domain" description="4Fe-4S ferredoxin-type" evidence="4">
    <location>
        <begin position="285"/>
        <end position="314"/>
    </location>
</feature>
<dbReference type="STRING" id="526222.Desal_3744"/>
<dbReference type="RefSeq" id="WP_015853605.1">
    <property type="nucleotide sequence ID" value="NC_012881.1"/>
</dbReference>
<accession>C6BU80</accession>
<evidence type="ECO:0000259" key="4">
    <source>
        <dbReference type="PROSITE" id="PS51379"/>
    </source>
</evidence>
<dbReference type="InterPro" id="IPR017896">
    <property type="entry name" value="4Fe4S_Fe-S-bd"/>
</dbReference>
<name>C6BU80_MARSD</name>
<keyword evidence="1" id="KW-0479">Metal-binding</keyword>
<evidence type="ECO:0000256" key="3">
    <source>
        <dbReference type="ARBA" id="ARBA00023014"/>
    </source>
</evidence>
<dbReference type="PROSITE" id="PS51379">
    <property type="entry name" value="4FE4S_FER_2"/>
    <property type="match status" value="2"/>
</dbReference>
<sequence>MGHIIGKDIYRQLGDKVDGTTVRMPWSDSMREMLKALYSPAEAELIVRMPYRPSSLERISKLAGIDERSLRPMLESMCHKGLVCDLWEKDRYLYMISPFVIGFFEFTMMRTKGELDSAKWAELFSNYMFGDKSFFEANFGNDEQISIMRALPHEGTIRNVDHVEVLDYEKASAMVAEQDRFAVSLCSCRHEKMHLGEQKCGIDLETCTSMGEAADFLIRNDFAREISRSEMDDIMARSREMGFTLTTDNVRENAGFFCHCCGCCCNLMNGIKYSGYPGIVVSSTFIAGIELADCNGCGKCARACPIDAITMHKENVPGAEKPRRFAEINKNICLGCGVCALKCPTGALQMDKREQRVIHPEDSFERVILQSLERGTLQNLIFDNPNSRSEDFMRSLLGGFLKLSPVKKGLMGDTLRSRFLSALRKATS</sequence>
<dbReference type="GO" id="GO:0051536">
    <property type="term" value="F:iron-sulfur cluster binding"/>
    <property type="evidence" value="ECO:0007669"/>
    <property type="project" value="UniProtKB-KW"/>
</dbReference>
<dbReference type="SUPFAM" id="SSF54862">
    <property type="entry name" value="4Fe-4S ferredoxins"/>
    <property type="match status" value="1"/>
</dbReference>